<gene>
    <name evidence="1" type="ORF">TM448A06544_0003</name>
</gene>
<organism evidence="1">
    <name type="scientific">viral metagenome</name>
    <dbReference type="NCBI Taxonomy" id="1070528"/>
    <lineage>
        <taxon>unclassified sequences</taxon>
        <taxon>metagenomes</taxon>
        <taxon>organismal metagenomes</taxon>
    </lineage>
</organism>
<proteinExistence type="predicted"/>
<sequence>MEIGEKYKLFYNEGNPNNKIIYIRAMVDKDWVVYKERIGNSMSKTWQYHIEHTTYFDLLKKKGVIEKNE</sequence>
<accession>A0A6H2A4C6</accession>
<name>A0A6H2A4C6_9ZZZZ</name>
<evidence type="ECO:0000313" key="1">
    <source>
        <dbReference type="EMBL" id="QJA55053.1"/>
    </source>
</evidence>
<reference evidence="1" key="1">
    <citation type="submission" date="2020-03" db="EMBL/GenBank/DDBJ databases">
        <title>The deep terrestrial virosphere.</title>
        <authorList>
            <person name="Holmfeldt K."/>
            <person name="Nilsson E."/>
            <person name="Simone D."/>
            <person name="Lopez-Fernandez M."/>
            <person name="Wu X."/>
            <person name="de Brujin I."/>
            <person name="Lundin D."/>
            <person name="Andersson A."/>
            <person name="Bertilsson S."/>
            <person name="Dopson M."/>
        </authorList>
    </citation>
    <scope>NUCLEOTIDE SEQUENCE</scope>
    <source>
        <strain evidence="1">TM448A06544</strain>
    </source>
</reference>
<dbReference type="EMBL" id="MT144563">
    <property type="protein sequence ID" value="QJA55053.1"/>
    <property type="molecule type" value="Genomic_DNA"/>
</dbReference>
<dbReference type="AlphaFoldDB" id="A0A6H2A4C6"/>
<protein>
    <submittedName>
        <fullName evidence="1">Uncharacterized protein</fullName>
    </submittedName>
</protein>